<name>A0AAD9MJ66_9PEZI</name>
<keyword evidence="3" id="KW-1185">Reference proteome</keyword>
<feature type="chain" id="PRO_5041987564" evidence="1">
    <location>
        <begin position="28"/>
        <end position="119"/>
    </location>
</feature>
<dbReference type="Proteomes" id="UP001217918">
    <property type="component" value="Unassembled WGS sequence"/>
</dbReference>
<dbReference type="EMBL" id="JAQQPM010000008">
    <property type="protein sequence ID" value="KAK2074823.1"/>
    <property type="molecule type" value="Genomic_DNA"/>
</dbReference>
<comment type="caution">
    <text evidence="2">The sequence shown here is derived from an EMBL/GenBank/DDBJ whole genome shotgun (WGS) entry which is preliminary data.</text>
</comment>
<feature type="signal peptide" evidence="1">
    <location>
        <begin position="1"/>
        <end position="27"/>
    </location>
</feature>
<reference evidence="2" key="1">
    <citation type="journal article" date="2023" name="Mol. Plant Microbe Interact.">
        <title>Elucidating the Obligate Nature and Biological Capacity of an Invasive Fungal Corn Pathogen.</title>
        <authorList>
            <person name="MacCready J.S."/>
            <person name="Roggenkamp E.M."/>
            <person name="Gdanetz K."/>
            <person name="Chilvers M.I."/>
        </authorList>
    </citation>
    <scope>NUCLEOTIDE SEQUENCE</scope>
    <source>
        <strain evidence="2">PM02</strain>
    </source>
</reference>
<evidence type="ECO:0000313" key="3">
    <source>
        <dbReference type="Proteomes" id="UP001217918"/>
    </source>
</evidence>
<keyword evidence="1" id="KW-0732">Signal</keyword>
<evidence type="ECO:0000313" key="2">
    <source>
        <dbReference type="EMBL" id="KAK2074823.1"/>
    </source>
</evidence>
<sequence>MEPFLSPELTMFLLVALVSWIVQAAAGVDPPEELDSLHVHPPPAAVVGAKKDPAEAVAVQAAAGAEERKAVLVVAAARMAAAKPAAVVTKSSSVPAWCRFFGLRARRPPMVHRVGGMED</sequence>
<proteinExistence type="predicted"/>
<dbReference type="AlphaFoldDB" id="A0AAD9MJ66"/>
<organism evidence="2 3">
    <name type="scientific">Phyllachora maydis</name>
    <dbReference type="NCBI Taxonomy" id="1825666"/>
    <lineage>
        <taxon>Eukaryota</taxon>
        <taxon>Fungi</taxon>
        <taxon>Dikarya</taxon>
        <taxon>Ascomycota</taxon>
        <taxon>Pezizomycotina</taxon>
        <taxon>Sordariomycetes</taxon>
        <taxon>Sordariomycetidae</taxon>
        <taxon>Phyllachorales</taxon>
        <taxon>Phyllachoraceae</taxon>
        <taxon>Phyllachora</taxon>
    </lineage>
</organism>
<protein>
    <submittedName>
        <fullName evidence="2">Uncharacterized protein</fullName>
    </submittedName>
</protein>
<gene>
    <name evidence="2" type="ORF">P8C59_008997</name>
</gene>
<accession>A0AAD9MJ66</accession>
<evidence type="ECO:0000256" key="1">
    <source>
        <dbReference type="SAM" id="SignalP"/>
    </source>
</evidence>